<name>A0A4R5UPL5_9HYPH</name>
<dbReference type="AlphaFoldDB" id="A0A4R5UPL5"/>
<keyword evidence="1" id="KW-1133">Transmembrane helix</keyword>
<evidence type="ECO:0000313" key="3">
    <source>
        <dbReference type="Proteomes" id="UP000295238"/>
    </source>
</evidence>
<sequence>MPLCVVFGIAFLLRGSGLNYRDVERRQLTLTGWLLFAVIAVLTAVGYWWLQQEFAELGYR</sequence>
<keyword evidence="1" id="KW-0812">Transmembrane</keyword>
<accession>A0A4R5UPL5</accession>
<keyword evidence="3" id="KW-1185">Reference proteome</keyword>
<proteinExistence type="predicted"/>
<reference evidence="2 3" key="1">
    <citation type="submission" date="2019-03" db="EMBL/GenBank/DDBJ databases">
        <title>Rhizobium sp. nov., an bacterium isolated from biocrust in Mu Us Desert.</title>
        <authorList>
            <person name="Lixiong L."/>
        </authorList>
    </citation>
    <scope>NUCLEOTIDE SEQUENCE [LARGE SCALE GENOMIC DNA]</scope>
    <source>
        <strain evidence="2 3">SPY-1</strain>
    </source>
</reference>
<comment type="caution">
    <text evidence="2">The sequence shown here is derived from an EMBL/GenBank/DDBJ whole genome shotgun (WGS) entry which is preliminary data.</text>
</comment>
<feature type="transmembrane region" description="Helical" evidence="1">
    <location>
        <begin position="33"/>
        <end position="50"/>
    </location>
</feature>
<dbReference type="EMBL" id="SMTL01000001">
    <property type="protein sequence ID" value="TDK39734.1"/>
    <property type="molecule type" value="Genomic_DNA"/>
</dbReference>
<evidence type="ECO:0000256" key="1">
    <source>
        <dbReference type="SAM" id="Phobius"/>
    </source>
</evidence>
<dbReference type="OrthoDB" id="8404282at2"/>
<dbReference type="Proteomes" id="UP000295238">
    <property type="component" value="Unassembled WGS sequence"/>
</dbReference>
<protein>
    <submittedName>
        <fullName evidence="2">Uncharacterized protein</fullName>
    </submittedName>
</protein>
<gene>
    <name evidence="2" type="ORF">E2F50_00700</name>
</gene>
<evidence type="ECO:0000313" key="2">
    <source>
        <dbReference type="EMBL" id="TDK39734.1"/>
    </source>
</evidence>
<keyword evidence="1" id="KW-0472">Membrane</keyword>
<organism evidence="2 3">
    <name type="scientific">Rhizobium deserti</name>
    <dbReference type="NCBI Taxonomy" id="2547961"/>
    <lineage>
        <taxon>Bacteria</taxon>
        <taxon>Pseudomonadati</taxon>
        <taxon>Pseudomonadota</taxon>
        <taxon>Alphaproteobacteria</taxon>
        <taxon>Hyphomicrobiales</taxon>
        <taxon>Rhizobiaceae</taxon>
        <taxon>Rhizobium/Agrobacterium group</taxon>
        <taxon>Rhizobium</taxon>
    </lineage>
</organism>